<evidence type="ECO:0000256" key="2">
    <source>
        <dbReference type="ARBA" id="ARBA00023002"/>
    </source>
</evidence>
<dbReference type="Proteomes" id="UP000266118">
    <property type="component" value="Chromosome"/>
</dbReference>
<dbReference type="PANTHER" id="PTHR44196">
    <property type="entry name" value="DEHYDROGENASE/REDUCTASE SDR FAMILY MEMBER 7B"/>
    <property type="match status" value="1"/>
</dbReference>
<keyword evidence="2" id="KW-0560">Oxidoreductase</keyword>
<proteinExistence type="inferred from homology"/>
<dbReference type="PANTHER" id="PTHR44196:SF1">
    <property type="entry name" value="DEHYDROGENASE_REDUCTASE SDR FAMILY MEMBER 7B"/>
    <property type="match status" value="1"/>
</dbReference>
<evidence type="ECO:0000313" key="4">
    <source>
        <dbReference type="EMBL" id="AYD47128.1"/>
    </source>
</evidence>
<dbReference type="InterPro" id="IPR020904">
    <property type="entry name" value="Sc_DH/Rdtase_CS"/>
</dbReference>
<dbReference type="NCBIfam" id="NF004825">
    <property type="entry name" value="PRK06181.1"/>
    <property type="match status" value="1"/>
</dbReference>
<dbReference type="InterPro" id="IPR002347">
    <property type="entry name" value="SDR_fam"/>
</dbReference>
<sequence length="268" mass="29904">MSQFKNKVIVITGGSEGIGRALVDIFLQQGAKVATCSRNFDKLYHLQTQYPDMPLLTHTADISKENECNSFIQKVIKIYGSIDVLINNAGISMRALFVDTELETLRKLMDVNFWGAVYCTKFALPFLIQNQGVVVGVSSIAGFRGLPGRSGYSASKFALNGWLESIRTELVETGVSVVTVCPGFTSSNIRKVALNKDAKPEAESLMKEEKMMSAEQCAQHIFEAIEKRKRTLILTTQGKEAVYLNRFLPALADKLIRKFYFNNNELIK</sequence>
<accession>A0A386HMK2</accession>
<comment type="similarity">
    <text evidence="1 3">Belongs to the short-chain dehydrogenases/reductases (SDR) family.</text>
</comment>
<dbReference type="GO" id="GO:0016491">
    <property type="term" value="F:oxidoreductase activity"/>
    <property type="evidence" value="ECO:0007669"/>
    <property type="project" value="UniProtKB-KW"/>
</dbReference>
<dbReference type="Gene3D" id="3.40.50.720">
    <property type="entry name" value="NAD(P)-binding Rossmann-like Domain"/>
    <property type="match status" value="1"/>
</dbReference>
<reference evidence="4 5" key="1">
    <citation type="submission" date="2018-09" db="EMBL/GenBank/DDBJ databases">
        <title>Arachidicoccus sp. nov., a bacterium isolated from soil.</title>
        <authorList>
            <person name="Weon H.-Y."/>
            <person name="Kwon S.-W."/>
            <person name="Lee S.A."/>
        </authorList>
    </citation>
    <scope>NUCLEOTIDE SEQUENCE [LARGE SCALE GENOMIC DNA]</scope>
    <source>
        <strain evidence="4 5">KIS59-12</strain>
    </source>
</reference>
<dbReference type="AlphaFoldDB" id="A0A386HMK2"/>
<evidence type="ECO:0000313" key="5">
    <source>
        <dbReference type="Proteomes" id="UP000266118"/>
    </source>
</evidence>
<dbReference type="PRINTS" id="PR00080">
    <property type="entry name" value="SDRFAMILY"/>
</dbReference>
<organism evidence="4 5">
    <name type="scientific">Arachidicoccus soli</name>
    <dbReference type="NCBI Taxonomy" id="2341117"/>
    <lineage>
        <taxon>Bacteria</taxon>
        <taxon>Pseudomonadati</taxon>
        <taxon>Bacteroidota</taxon>
        <taxon>Chitinophagia</taxon>
        <taxon>Chitinophagales</taxon>
        <taxon>Chitinophagaceae</taxon>
        <taxon>Arachidicoccus</taxon>
    </lineage>
</organism>
<dbReference type="InterPro" id="IPR036291">
    <property type="entry name" value="NAD(P)-bd_dom_sf"/>
</dbReference>
<gene>
    <name evidence="4" type="ORF">D6B99_05575</name>
</gene>
<name>A0A386HMK2_9BACT</name>
<dbReference type="PROSITE" id="PS00061">
    <property type="entry name" value="ADH_SHORT"/>
    <property type="match status" value="1"/>
</dbReference>
<dbReference type="RefSeq" id="WP_119985912.1">
    <property type="nucleotide sequence ID" value="NZ_CP032489.1"/>
</dbReference>
<dbReference type="KEGG" id="ark:D6B99_05575"/>
<dbReference type="Pfam" id="PF00106">
    <property type="entry name" value="adh_short"/>
    <property type="match status" value="1"/>
</dbReference>
<dbReference type="GO" id="GO:0016020">
    <property type="term" value="C:membrane"/>
    <property type="evidence" value="ECO:0007669"/>
    <property type="project" value="TreeGrafter"/>
</dbReference>
<evidence type="ECO:0000256" key="1">
    <source>
        <dbReference type="ARBA" id="ARBA00006484"/>
    </source>
</evidence>
<dbReference type="OrthoDB" id="822355at2"/>
<protein>
    <submittedName>
        <fullName evidence="4">SDR family oxidoreductase</fullName>
    </submittedName>
</protein>
<evidence type="ECO:0000256" key="3">
    <source>
        <dbReference type="RuleBase" id="RU000363"/>
    </source>
</evidence>
<dbReference type="PRINTS" id="PR00081">
    <property type="entry name" value="GDHRDH"/>
</dbReference>
<keyword evidence="5" id="KW-1185">Reference proteome</keyword>
<dbReference type="EMBL" id="CP032489">
    <property type="protein sequence ID" value="AYD47128.1"/>
    <property type="molecule type" value="Genomic_DNA"/>
</dbReference>
<dbReference type="SUPFAM" id="SSF51735">
    <property type="entry name" value="NAD(P)-binding Rossmann-fold domains"/>
    <property type="match status" value="1"/>
</dbReference>